<reference evidence="1" key="2">
    <citation type="submission" date="2021-04" db="EMBL/GenBank/DDBJ databases">
        <authorList>
            <person name="Gilroy R."/>
        </authorList>
    </citation>
    <scope>NUCLEOTIDE SEQUENCE</scope>
    <source>
        <strain evidence="1">ChiBcec8-13705</strain>
    </source>
</reference>
<evidence type="ECO:0000313" key="1">
    <source>
        <dbReference type="EMBL" id="HJB41097.1"/>
    </source>
</evidence>
<comment type="caution">
    <text evidence="1">The sequence shown here is derived from an EMBL/GenBank/DDBJ whole genome shotgun (WGS) entry which is preliminary data.</text>
</comment>
<accession>A0A9D2M4V6</accession>
<gene>
    <name evidence="1" type="ORF">H9945_01195</name>
</gene>
<reference evidence="1" key="1">
    <citation type="journal article" date="2021" name="PeerJ">
        <title>Extensive microbial diversity within the chicken gut microbiome revealed by metagenomics and culture.</title>
        <authorList>
            <person name="Gilroy R."/>
            <person name="Ravi A."/>
            <person name="Getino M."/>
            <person name="Pursley I."/>
            <person name="Horton D.L."/>
            <person name="Alikhan N.F."/>
            <person name="Baker D."/>
            <person name="Gharbi K."/>
            <person name="Hall N."/>
            <person name="Watson M."/>
            <person name="Adriaenssens E.M."/>
            <person name="Foster-Nyarko E."/>
            <person name="Jarju S."/>
            <person name="Secka A."/>
            <person name="Antonio M."/>
            <person name="Oren A."/>
            <person name="Chaudhuri R.R."/>
            <person name="La Ragione R."/>
            <person name="Hildebrand F."/>
            <person name="Pallen M.J."/>
        </authorList>
    </citation>
    <scope>NUCLEOTIDE SEQUENCE</scope>
    <source>
        <strain evidence="1">ChiBcec8-13705</strain>
    </source>
</reference>
<dbReference type="NCBIfam" id="TIGR01603">
    <property type="entry name" value="maj_tail_phi13"/>
    <property type="match status" value="1"/>
</dbReference>
<dbReference type="EMBL" id="DWYG01000013">
    <property type="protein sequence ID" value="HJB41097.1"/>
    <property type="molecule type" value="Genomic_DNA"/>
</dbReference>
<dbReference type="Proteomes" id="UP000886803">
    <property type="component" value="Unassembled WGS sequence"/>
</dbReference>
<proteinExistence type="predicted"/>
<name>A0A9D2M4V6_9FIRM</name>
<organism evidence="1 2">
    <name type="scientific">Candidatus Gemmiger avicola</name>
    <dbReference type="NCBI Taxonomy" id="2838605"/>
    <lineage>
        <taxon>Bacteria</taxon>
        <taxon>Bacillati</taxon>
        <taxon>Bacillota</taxon>
        <taxon>Clostridia</taxon>
        <taxon>Eubacteriales</taxon>
        <taxon>Gemmiger</taxon>
    </lineage>
</organism>
<protein>
    <submittedName>
        <fullName evidence="1">Phage tail protein</fullName>
    </submittedName>
</protein>
<evidence type="ECO:0000313" key="2">
    <source>
        <dbReference type="Proteomes" id="UP000886803"/>
    </source>
</evidence>
<dbReference type="AlphaFoldDB" id="A0A9D2M4V6"/>
<dbReference type="InterPro" id="IPR006490">
    <property type="entry name" value="Maj_tail_phi13"/>
</dbReference>
<sequence length="211" mass="22831">MAAAKENKVQLNLKNVHYAVLNDEATPDYAAPVPVPGAVNLNLAASGEMTPFYADGIVYYKSSANNGYEGDLEMARFIDQMMQDIWNNQLDETDKVMIEKADVEAKAFALLFQIDGDANNDLYVLYNCTGTRPAIAAATSTETKTPTTQTSTISAAPLAANYFVYARTTADTPENVRTNWFKQVWMPSAEPAAAKAAADSAPVRAEAESEA</sequence>